<dbReference type="AlphaFoldDB" id="A0A0D7B5T3"/>
<keyword evidence="4" id="KW-1185">Reference proteome</keyword>
<organism evidence="3 4">
    <name type="scientific">Cylindrobasidium torrendii FP15055 ss-10</name>
    <dbReference type="NCBI Taxonomy" id="1314674"/>
    <lineage>
        <taxon>Eukaryota</taxon>
        <taxon>Fungi</taxon>
        <taxon>Dikarya</taxon>
        <taxon>Basidiomycota</taxon>
        <taxon>Agaricomycotina</taxon>
        <taxon>Agaricomycetes</taxon>
        <taxon>Agaricomycetidae</taxon>
        <taxon>Agaricales</taxon>
        <taxon>Marasmiineae</taxon>
        <taxon>Physalacriaceae</taxon>
        <taxon>Cylindrobasidium</taxon>
    </lineage>
</organism>
<keyword evidence="2" id="KW-0812">Transmembrane</keyword>
<accession>A0A0D7B5T3</accession>
<sequence>MRTVAIALHACVAASTAYALAVRREDIESTVASWAPCITIDTQTLGASQCARILVGIVFIGAVVFHGHRALRRRRERRTIQLTGDQDDSTEGAKGAHGERAEGGCPYS</sequence>
<dbReference type="Proteomes" id="UP000054007">
    <property type="component" value="Unassembled WGS sequence"/>
</dbReference>
<gene>
    <name evidence="3" type="ORF">CYLTODRAFT_423990</name>
</gene>
<dbReference type="EMBL" id="KN880575">
    <property type="protein sequence ID" value="KIY65852.1"/>
    <property type="molecule type" value="Genomic_DNA"/>
</dbReference>
<keyword evidence="2" id="KW-1133">Transmembrane helix</keyword>
<evidence type="ECO:0000313" key="3">
    <source>
        <dbReference type="EMBL" id="KIY65852.1"/>
    </source>
</evidence>
<feature type="region of interest" description="Disordered" evidence="1">
    <location>
        <begin position="76"/>
        <end position="108"/>
    </location>
</feature>
<protein>
    <submittedName>
        <fullName evidence="3">Uncharacterized protein</fullName>
    </submittedName>
</protein>
<keyword evidence="2" id="KW-0472">Membrane</keyword>
<feature type="transmembrane region" description="Helical" evidence="2">
    <location>
        <begin position="53"/>
        <end position="71"/>
    </location>
</feature>
<name>A0A0D7B5T3_9AGAR</name>
<proteinExistence type="predicted"/>
<evidence type="ECO:0000256" key="2">
    <source>
        <dbReference type="SAM" id="Phobius"/>
    </source>
</evidence>
<reference evidence="3 4" key="1">
    <citation type="journal article" date="2015" name="Fungal Genet. Biol.">
        <title>Evolution of novel wood decay mechanisms in Agaricales revealed by the genome sequences of Fistulina hepatica and Cylindrobasidium torrendii.</title>
        <authorList>
            <person name="Floudas D."/>
            <person name="Held B.W."/>
            <person name="Riley R."/>
            <person name="Nagy L.G."/>
            <person name="Koehler G."/>
            <person name="Ransdell A.S."/>
            <person name="Younus H."/>
            <person name="Chow J."/>
            <person name="Chiniquy J."/>
            <person name="Lipzen A."/>
            <person name="Tritt A."/>
            <person name="Sun H."/>
            <person name="Haridas S."/>
            <person name="LaButti K."/>
            <person name="Ohm R.A."/>
            <person name="Kues U."/>
            <person name="Blanchette R.A."/>
            <person name="Grigoriev I.V."/>
            <person name="Minto R.E."/>
            <person name="Hibbett D.S."/>
        </authorList>
    </citation>
    <scope>NUCLEOTIDE SEQUENCE [LARGE SCALE GENOMIC DNA]</scope>
    <source>
        <strain evidence="3 4">FP15055 ss-10</strain>
    </source>
</reference>
<evidence type="ECO:0000313" key="4">
    <source>
        <dbReference type="Proteomes" id="UP000054007"/>
    </source>
</evidence>
<evidence type="ECO:0000256" key="1">
    <source>
        <dbReference type="SAM" id="MobiDB-lite"/>
    </source>
</evidence>